<evidence type="ECO:0008006" key="3">
    <source>
        <dbReference type="Google" id="ProtNLM"/>
    </source>
</evidence>
<protein>
    <recommendedName>
        <fullName evidence="3">DUF177 domain-containing protein</fullName>
    </recommendedName>
</protein>
<dbReference type="EMBL" id="CP012357">
    <property type="protein sequence ID" value="AKX33900.1"/>
    <property type="molecule type" value="Genomic_DNA"/>
</dbReference>
<sequence length="162" mass="19475">MLKKDFYLQKNIKFNENWKEEIEINRDLIISLKNLSILGEANFDDISTVLSIKAKIKTDIYAIDSRDGTNFWLNDQIYVWDEEYTFDLKNSDQYNIIIEEDFSIKEYAIDQILLNIPINLTNNYGKISYVGSNYIYLTEDEYEKESENQIDERWKKLKDYKF</sequence>
<proteinExistence type="predicted"/>
<dbReference type="Proteomes" id="UP000067476">
    <property type="component" value="Chromosome"/>
</dbReference>
<dbReference type="PATRIC" id="fig|216942.3.peg.245"/>
<keyword evidence="2" id="KW-1185">Reference proteome</keyword>
<dbReference type="AlphaFoldDB" id="A0A0K1W0Q3"/>
<organism evidence="1 2">
    <name type="scientific">Spiroplasma litorale</name>
    <dbReference type="NCBI Taxonomy" id="216942"/>
    <lineage>
        <taxon>Bacteria</taxon>
        <taxon>Bacillati</taxon>
        <taxon>Mycoplasmatota</taxon>
        <taxon>Mollicutes</taxon>
        <taxon>Entomoplasmatales</taxon>
        <taxon>Spiroplasmataceae</taxon>
        <taxon>Spiroplasma</taxon>
    </lineage>
</organism>
<evidence type="ECO:0000313" key="2">
    <source>
        <dbReference type="Proteomes" id="UP000067476"/>
    </source>
</evidence>
<reference evidence="1 2" key="1">
    <citation type="journal article" date="2015" name="Genome Announc.">
        <title>Complete Genome Sequence of Spiroplasma litorale TN-1T (DSM 21781), a Bacterium Isolated from a Green-Eyed Horsefly (Tabanus nigrovittatus).</title>
        <authorList>
            <person name="Lo W.S."/>
            <person name="Lai Y.C."/>
            <person name="Lien Y.W."/>
            <person name="Wang T.H."/>
            <person name="Kuo C.H."/>
        </authorList>
    </citation>
    <scope>NUCLEOTIDE SEQUENCE [LARGE SCALE GENOMIC DNA]</scope>
    <source>
        <strain evidence="1 2">TN-1</strain>
    </source>
</reference>
<name>A0A0K1W0Q3_9MOLU</name>
<dbReference type="OrthoDB" id="398678at2"/>
<evidence type="ECO:0000313" key="1">
    <source>
        <dbReference type="EMBL" id="AKX33900.1"/>
    </source>
</evidence>
<dbReference type="STRING" id="216942.SLITO_v1c02440"/>
<dbReference type="RefSeq" id="WP_075057998.1">
    <property type="nucleotide sequence ID" value="NZ_CP012357.1"/>
</dbReference>
<accession>A0A0K1W0Q3</accession>
<gene>
    <name evidence="1" type="ORF">SLITO_v1c02440</name>
</gene>
<dbReference type="KEGG" id="sll:SLITO_v1c02440"/>